<proteinExistence type="predicted"/>
<dbReference type="Proteomes" id="UP001060085">
    <property type="component" value="Linkage Group LG01"/>
</dbReference>
<evidence type="ECO:0000313" key="2">
    <source>
        <dbReference type="Proteomes" id="UP001060085"/>
    </source>
</evidence>
<evidence type="ECO:0000313" key="1">
    <source>
        <dbReference type="EMBL" id="KAI5683957.1"/>
    </source>
</evidence>
<sequence>MRLDVVTVAEVRWTPYRPPEIHGVCFSTYHDLLAYFTCVEPHMPERCARQFGRTQEILHAPIISPLEHCRLTSTKSYVAKHTFTKYSGVMLLVTVCTLIICDILLCFLTLAIRVTCHGILDTVIQGYRTWSYFLPELSCHHELSHQLLHWLTP</sequence>
<name>A0ACC0CGI0_CATRO</name>
<dbReference type="EMBL" id="CM044701">
    <property type="protein sequence ID" value="KAI5683957.1"/>
    <property type="molecule type" value="Genomic_DNA"/>
</dbReference>
<comment type="caution">
    <text evidence="1">The sequence shown here is derived from an EMBL/GenBank/DDBJ whole genome shotgun (WGS) entry which is preliminary data.</text>
</comment>
<protein>
    <submittedName>
        <fullName evidence="1">Uncharacterized protein</fullName>
    </submittedName>
</protein>
<keyword evidence="2" id="KW-1185">Reference proteome</keyword>
<accession>A0ACC0CGI0</accession>
<organism evidence="1 2">
    <name type="scientific">Catharanthus roseus</name>
    <name type="common">Madagascar periwinkle</name>
    <name type="synonym">Vinca rosea</name>
    <dbReference type="NCBI Taxonomy" id="4058"/>
    <lineage>
        <taxon>Eukaryota</taxon>
        <taxon>Viridiplantae</taxon>
        <taxon>Streptophyta</taxon>
        <taxon>Embryophyta</taxon>
        <taxon>Tracheophyta</taxon>
        <taxon>Spermatophyta</taxon>
        <taxon>Magnoliopsida</taxon>
        <taxon>eudicotyledons</taxon>
        <taxon>Gunneridae</taxon>
        <taxon>Pentapetalae</taxon>
        <taxon>asterids</taxon>
        <taxon>lamiids</taxon>
        <taxon>Gentianales</taxon>
        <taxon>Apocynaceae</taxon>
        <taxon>Rauvolfioideae</taxon>
        <taxon>Vinceae</taxon>
        <taxon>Catharanthinae</taxon>
        <taxon>Catharanthus</taxon>
    </lineage>
</organism>
<gene>
    <name evidence="1" type="ORF">M9H77_05185</name>
</gene>
<reference evidence="2" key="1">
    <citation type="journal article" date="2023" name="Nat. Plants">
        <title>Single-cell RNA sequencing provides a high-resolution roadmap for understanding the multicellular compartmentation of specialized metabolism.</title>
        <authorList>
            <person name="Sun S."/>
            <person name="Shen X."/>
            <person name="Li Y."/>
            <person name="Li Y."/>
            <person name="Wang S."/>
            <person name="Li R."/>
            <person name="Zhang H."/>
            <person name="Shen G."/>
            <person name="Guo B."/>
            <person name="Wei J."/>
            <person name="Xu J."/>
            <person name="St-Pierre B."/>
            <person name="Chen S."/>
            <person name="Sun C."/>
        </authorList>
    </citation>
    <scope>NUCLEOTIDE SEQUENCE [LARGE SCALE GENOMIC DNA]</scope>
</reference>